<dbReference type="InterPro" id="IPR023881">
    <property type="entry name" value="Thiol_BshA"/>
</dbReference>
<keyword evidence="1" id="KW-0472">Membrane</keyword>
<name>A0A934S7D5_9BACT</name>
<evidence type="ECO:0000313" key="5">
    <source>
        <dbReference type="Proteomes" id="UP000617628"/>
    </source>
</evidence>
<dbReference type="GO" id="GO:0016757">
    <property type="term" value="F:glycosyltransferase activity"/>
    <property type="evidence" value="ECO:0007669"/>
    <property type="project" value="InterPro"/>
</dbReference>
<dbReference type="Pfam" id="PF00534">
    <property type="entry name" value="Glycos_transf_1"/>
    <property type="match status" value="1"/>
</dbReference>
<feature type="transmembrane region" description="Helical" evidence="1">
    <location>
        <begin position="12"/>
        <end position="34"/>
    </location>
</feature>
<proteinExistence type="predicted"/>
<sequence length="379" mass="42161">MDSSRKLKIGIACYPLVGGSGILASALAMELAALGHQVHVFSYAKPVRLDVEMPGIHFHPVSVSKYKLFEYADYTLPLAVKIAEVADQENLDIIHAHYAVPHATAAYIAKRMAKQDKLRIVTTLHGTDTTLLGRDSNYRRAIEYSLQHSDHVTTVSDSLRRDTEEIFDVGKSVEVIHNFYTPGIPTVSREEMREELGLGDQFTLFHASNLRTVKRVDLLLESVAKCRNRDRIKLVIVAGNSFEEHQKKVETLGLEDNVVVRENGYPIENYIEASDLGVYTSQTESFCLSLLEGMFLSKASIAFRVGGIPEVMEEGVSGLLCEFGDCEAMAEKIDALVEDPQRAVRMGAAARERAYARFTAGRIVPKYLECYEQTLAVEA</sequence>
<dbReference type="EMBL" id="JAENIL010000078">
    <property type="protein sequence ID" value="MBK1880263.1"/>
    <property type="molecule type" value="Genomic_DNA"/>
</dbReference>
<keyword evidence="1" id="KW-1133">Transmembrane helix</keyword>
<protein>
    <submittedName>
        <fullName evidence="4">N-acetyl-alpha-D-glucosaminyl L-malate synthase BshA</fullName>
    </submittedName>
</protein>
<dbReference type="RefSeq" id="WP_200359037.1">
    <property type="nucleotide sequence ID" value="NZ_JAENIL010000078.1"/>
</dbReference>
<evidence type="ECO:0000313" key="4">
    <source>
        <dbReference type="EMBL" id="MBK1880263.1"/>
    </source>
</evidence>
<dbReference type="Pfam" id="PF13439">
    <property type="entry name" value="Glyco_transf_4"/>
    <property type="match status" value="1"/>
</dbReference>
<gene>
    <name evidence="4" type="primary">bshA</name>
    <name evidence="4" type="ORF">JIN87_25490</name>
</gene>
<dbReference type="PANTHER" id="PTHR12526:SF599">
    <property type="entry name" value="N-ACETYL-ALPHA-D-GLUCOSAMINYL L-MALATE SYNTHASE"/>
    <property type="match status" value="1"/>
</dbReference>
<evidence type="ECO:0000259" key="2">
    <source>
        <dbReference type="Pfam" id="PF00534"/>
    </source>
</evidence>
<reference evidence="4" key="1">
    <citation type="submission" date="2021-01" db="EMBL/GenBank/DDBJ databases">
        <title>Modified the classification status of verrucomicrobia.</title>
        <authorList>
            <person name="Feng X."/>
        </authorList>
    </citation>
    <scope>NUCLEOTIDE SEQUENCE</scope>
    <source>
        <strain evidence="4">KCTC 13126</strain>
    </source>
</reference>
<dbReference type="Gene3D" id="3.40.50.2000">
    <property type="entry name" value="Glycogen Phosphorylase B"/>
    <property type="match status" value="2"/>
</dbReference>
<organism evidence="4 5">
    <name type="scientific">Pelagicoccus mobilis</name>
    <dbReference type="NCBI Taxonomy" id="415221"/>
    <lineage>
        <taxon>Bacteria</taxon>
        <taxon>Pseudomonadati</taxon>
        <taxon>Verrucomicrobiota</taxon>
        <taxon>Opitutia</taxon>
        <taxon>Puniceicoccales</taxon>
        <taxon>Pelagicoccaceae</taxon>
        <taxon>Pelagicoccus</taxon>
    </lineage>
</organism>
<dbReference type="InterPro" id="IPR028098">
    <property type="entry name" value="Glyco_trans_4-like_N"/>
</dbReference>
<feature type="domain" description="Glycosyl transferase family 1" evidence="2">
    <location>
        <begin position="189"/>
        <end position="353"/>
    </location>
</feature>
<dbReference type="Proteomes" id="UP000617628">
    <property type="component" value="Unassembled WGS sequence"/>
</dbReference>
<feature type="domain" description="Glycosyltransferase subfamily 4-like N-terminal" evidence="3">
    <location>
        <begin position="17"/>
        <end position="179"/>
    </location>
</feature>
<dbReference type="GO" id="GO:0071793">
    <property type="term" value="P:bacillithiol biosynthetic process"/>
    <property type="evidence" value="ECO:0007669"/>
    <property type="project" value="InterPro"/>
</dbReference>
<dbReference type="PANTHER" id="PTHR12526">
    <property type="entry name" value="GLYCOSYLTRANSFERASE"/>
    <property type="match status" value="1"/>
</dbReference>
<comment type="caution">
    <text evidence="4">The sequence shown here is derived from an EMBL/GenBank/DDBJ whole genome shotgun (WGS) entry which is preliminary data.</text>
</comment>
<dbReference type="AlphaFoldDB" id="A0A934S7D5"/>
<dbReference type="InterPro" id="IPR001296">
    <property type="entry name" value="Glyco_trans_1"/>
</dbReference>
<keyword evidence="1" id="KW-0812">Transmembrane</keyword>
<evidence type="ECO:0000256" key="1">
    <source>
        <dbReference type="SAM" id="Phobius"/>
    </source>
</evidence>
<dbReference type="SUPFAM" id="SSF53756">
    <property type="entry name" value="UDP-Glycosyltransferase/glycogen phosphorylase"/>
    <property type="match status" value="1"/>
</dbReference>
<keyword evidence="5" id="KW-1185">Reference proteome</keyword>
<accession>A0A934S7D5</accession>
<dbReference type="NCBIfam" id="TIGR03999">
    <property type="entry name" value="thiol_BshA"/>
    <property type="match status" value="1"/>
</dbReference>
<evidence type="ECO:0000259" key="3">
    <source>
        <dbReference type="Pfam" id="PF13439"/>
    </source>
</evidence>